<evidence type="ECO:0000259" key="1">
    <source>
        <dbReference type="Pfam" id="PF06527"/>
    </source>
</evidence>
<proteinExistence type="predicted"/>
<keyword evidence="3" id="KW-1185">Reference proteome</keyword>
<gene>
    <name evidence="2" type="ORF">GCM10011452_10350</name>
</gene>
<dbReference type="InterPro" id="IPR009492">
    <property type="entry name" value="TniQ"/>
</dbReference>
<dbReference type="RefSeq" id="WP_382389697.1">
    <property type="nucleotide sequence ID" value="NZ_JBHSUT010000010.1"/>
</dbReference>
<sequence length="613" mass="67350">MPMLPILPVIPGESLTSYFNRMAHFHGRTGVYQFLDIIELSRGAVMTPKEPDFARIRSLTGLSDVTLSRMTFRPLGGRMRSIAGEAVHAEFAYLDKTSYCPACLLEDGKLDSASAGIRVGRIEWQIESIRTCGRHGICLTRRKNTDYGERFQLMSAVAPDDQTLKTMVAEAERITPSGLQNYILARLSGEIGPAWLDGQPIDLAARACEMLGVILAVGSHIDLRAVTEEQWREAGDVGFSFAAKGEDGVREGLQLALSRFNASGSNGGPQMAFGRLYQWLQFNSNDKPFGPIREVVREFILDNFPIQPGIDLLGTPVDRRRVHSVQSLAKAAGDHPKTINRAVILAGLASGDPDQSNPGMVFDAADGEDLMSRIRNSIPARDLQEYLNCNRVQAEQLVRTGTIPRLMPNSLKASGVLKNVALADADAFLNRLMGAATKVQAPSEGMLSIVDAAEASRWPVIDIINGILSGMFAKVEFVDPALKFKAVLVDPREVREILTRAKSEGGVGFDEAARILDMPIHGLNALSRMRRADGAAYVEERSVANAKGIGVRIFALDDLHAFLKEHISLKEYAEARGVAPKWMKVRLDAKEIVPISPKYELGRVWYRRADLKM</sequence>
<evidence type="ECO:0000313" key="3">
    <source>
        <dbReference type="Proteomes" id="UP000628984"/>
    </source>
</evidence>
<dbReference type="AlphaFoldDB" id="A0A918IQ25"/>
<name>A0A918IQ25_9RHOB</name>
<reference evidence="2" key="1">
    <citation type="journal article" date="2014" name="Int. J. Syst. Evol. Microbiol.">
        <title>Complete genome sequence of Corynebacterium casei LMG S-19264T (=DSM 44701T), isolated from a smear-ripened cheese.</title>
        <authorList>
            <consortium name="US DOE Joint Genome Institute (JGI-PGF)"/>
            <person name="Walter F."/>
            <person name="Albersmeier A."/>
            <person name="Kalinowski J."/>
            <person name="Ruckert C."/>
        </authorList>
    </citation>
    <scope>NUCLEOTIDE SEQUENCE</scope>
    <source>
        <strain evidence="2">KCTC 23714</strain>
    </source>
</reference>
<feature type="domain" description="TniQ" evidence="1">
    <location>
        <begin position="9"/>
        <end position="138"/>
    </location>
</feature>
<dbReference type="EMBL" id="BMYQ01000002">
    <property type="protein sequence ID" value="GGW24863.1"/>
    <property type="molecule type" value="Genomic_DNA"/>
</dbReference>
<organism evidence="2 3">
    <name type="scientific">Gemmobacter lanyuensis</name>
    <dbReference type="NCBI Taxonomy" id="1054497"/>
    <lineage>
        <taxon>Bacteria</taxon>
        <taxon>Pseudomonadati</taxon>
        <taxon>Pseudomonadota</taxon>
        <taxon>Alphaproteobacteria</taxon>
        <taxon>Rhodobacterales</taxon>
        <taxon>Paracoccaceae</taxon>
        <taxon>Gemmobacter</taxon>
    </lineage>
</organism>
<dbReference type="Pfam" id="PF06527">
    <property type="entry name" value="TniQ"/>
    <property type="match status" value="1"/>
</dbReference>
<comment type="caution">
    <text evidence="2">The sequence shown here is derived from an EMBL/GenBank/DDBJ whole genome shotgun (WGS) entry which is preliminary data.</text>
</comment>
<protein>
    <recommendedName>
        <fullName evidence="1">TniQ domain-containing protein</fullName>
    </recommendedName>
</protein>
<evidence type="ECO:0000313" key="2">
    <source>
        <dbReference type="EMBL" id="GGW24863.1"/>
    </source>
</evidence>
<reference evidence="2" key="2">
    <citation type="submission" date="2020-09" db="EMBL/GenBank/DDBJ databases">
        <authorList>
            <person name="Sun Q."/>
            <person name="Kim S."/>
        </authorList>
    </citation>
    <scope>NUCLEOTIDE SEQUENCE</scope>
    <source>
        <strain evidence="2">KCTC 23714</strain>
    </source>
</reference>
<dbReference type="Proteomes" id="UP000628984">
    <property type="component" value="Unassembled WGS sequence"/>
</dbReference>
<accession>A0A918IQ25</accession>